<proteinExistence type="predicted"/>
<dbReference type="InParanoid" id="A0A2P6NW45"/>
<dbReference type="EMBL" id="MDYQ01000013">
    <property type="protein sequence ID" value="PRP88187.1"/>
    <property type="molecule type" value="Genomic_DNA"/>
</dbReference>
<name>A0A2P6NW45_9EUKA</name>
<evidence type="ECO:0000313" key="2">
    <source>
        <dbReference type="EMBL" id="PRP88187.1"/>
    </source>
</evidence>
<organism evidence="2 3">
    <name type="scientific">Planoprotostelium fungivorum</name>
    <dbReference type="NCBI Taxonomy" id="1890364"/>
    <lineage>
        <taxon>Eukaryota</taxon>
        <taxon>Amoebozoa</taxon>
        <taxon>Evosea</taxon>
        <taxon>Variosea</taxon>
        <taxon>Cavosteliida</taxon>
        <taxon>Cavosteliaceae</taxon>
        <taxon>Planoprotostelium</taxon>
    </lineage>
</organism>
<evidence type="ECO:0000313" key="3">
    <source>
        <dbReference type="Proteomes" id="UP000241769"/>
    </source>
</evidence>
<evidence type="ECO:0000256" key="1">
    <source>
        <dbReference type="SAM" id="MobiDB-lite"/>
    </source>
</evidence>
<reference evidence="2 3" key="1">
    <citation type="journal article" date="2018" name="Genome Biol. Evol.">
        <title>Multiple Roots of Fruiting Body Formation in Amoebozoa.</title>
        <authorList>
            <person name="Hillmann F."/>
            <person name="Forbes G."/>
            <person name="Novohradska S."/>
            <person name="Ferling I."/>
            <person name="Riege K."/>
            <person name="Groth M."/>
            <person name="Westermann M."/>
            <person name="Marz M."/>
            <person name="Spaller T."/>
            <person name="Winckler T."/>
            <person name="Schaap P."/>
            <person name="Glockner G."/>
        </authorList>
    </citation>
    <scope>NUCLEOTIDE SEQUENCE [LARGE SCALE GENOMIC DNA]</scope>
    <source>
        <strain evidence="2 3">Jena</strain>
    </source>
</reference>
<feature type="compositionally biased region" description="Polar residues" evidence="1">
    <location>
        <begin position="146"/>
        <end position="158"/>
    </location>
</feature>
<dbReference type="Proteomes" id="UP000241769">
    <property type="component" value="Unassembled WGS sequence"/>
</dbReference>
<keyword evidence="3" id="KW-1185">Reference proteome</keyword>
<protein>
    <submittedName>
        <fullName evidence="2">Uncharacterized protein</fullName>
    </submittedName>
</protein>
<sequence length="164" mass="18191">MVVMRCTLPEAIINIETPEGYASYRPQYKIPEISFSDFASANRALQLIDLGHAQVDTLLSCCSLPHRRSIFNMSCFLSGFGRLIDFVLDERPQIAKENGSSINNTLPSFQECPHPANGQTLLRRFCHKSLNLLSILSDWESDMPLPTQTAQGATSSGPESREDG</sequence>
<accession>A0A2P6NW45</accession>
<comment type="caution">
    <text evidence="2">The sequence shown here is derived from an EMBL/GenBank/DDBJ whole genome shotgun (WGS) entry which is preliminary data.</text>
</comment>
<dbReference type="AlphaFoldDB" id="A0A2P6NW45"/>
<gene>
    <name evidence="2" type="ORF">PROFUN_04010</name>
</gene>
<feature type="region of interest" description="Disordered" evidence="1">
    <location>
        <begin position="144"/>
        <end position="164"/>
    </location>
</feature>